<organism evidence="1 2">
    <name type="scientific">Sphaerobolus stellatus (strain SS14)</name>
    <dbReference type="NCBI Taxonomy" id="990650"/>
    <lineage>
        <taxon>Eukaryota</taxon>
        <taxon>Fungi</taxon>
        <taxon>Dikarya</taxon>
        <taxon>Basidiomycota</taxon>
        <taxon>Agaricomycotina</taxon>
        <taxon>Agaricomycetes</taxon>
        <taxon>Phallomycetidae</taxon>
        <taxon>Geastrales</taxon>
        <taxon>Sphaerobolaceae</taxon>
        <taxon>Sphaerobolus</taxon>
    </lineage>
</organism>
<gene>
    <name evidence="1" type="ORF">M422DRAFT_265274</name>
</gene>
<sequence>MPEKQKLRLPSDFDRVAHGRLGLIALAETEFLLRRGQANDALKRLRDCLGLKSFLVRRKYKMAGGQGMLLRSESEIHRAQNQVQKWAEVYRRTWQAMGRLREKGEDGNHGRGKLQQLTNADLVMLSEWMDDHRM</sequence>
<proteinExistence type="predicted"/>
<dbReference type="Proteomes" id="UP000054279">
    <property type="component" value="Unassembled WGS sequence"/>
</dbReference>
<dbReference type="AlphaFoldDB" id="A0A0C9TRY6"/>
<name>A0A0C9TRY6_SPHS4</name>
<evidence type="ECO:0000313" key="2">
    <source>
        <dbReference type="Proteomes" id="UP000054279"/>
    </source>
</evidence>
<protein>
    <submittedName>
        <fullName evidence="1">Uncharacterized protein</fullName>
    </submittedName>
</protein>
<dbReference type="EMBL" id="KN837220">
    <property type="protein sequence ID" value="KIJ32933.1"/>
    <property type="molecule type" value="Genomic_DNA"/>
</dbReference>
<reference evidence="1 2" key="1">
    <citation type="submission" date="2014-06" db="EMBL/GenBank/DDBJ databases">
        <title>Evolutionary Origins and Diversification of the Mycorrhizal Mutualists.</title>
        <authorList>
            <consortium name="DOE Joint Genome Institute"/>
            <consortium name="Mycorrhizal Genomics Consortium"/>
            <person name="Kohler A."/>
            <person name="Kuo A."/>
            <person name="Nagy L.G."/>
            <person name="Floudas D."/>
            <person name="Copeland A."/>
            <person name="Barry K.W."/>
            <person name="Cichocki N."/>
            <person name="Veneault-Fourrey C."/>
            <person name="LaButti K."/>
            <person name="Lindquist E.A."/>
            <person name="Lipzen A."/>
            <person name="Lundell T."/>
            <person name="Morin E."/>
            <person name="Murat C."/>
            <person name="Riley R."/>
            <person name="Ohm R."/>
            <person name="Sun H."/>
            <person name="Tunlid A."/>
            <person name="Henrissat B."/>
            <person name="Grigoriev I.V."/>
            <person name="Hibbett D.S."/>
            <person name="Martin F."/>
        </authorList>
    </citation>
    <scope>NUCLEOTIDE SEQUENCE [LARGE SCALE GENOMIC DNA]</scope>
    <source>
        <strain evidence="1 2">SS14</strain>
    </source>
</reference>
<dbReference type="OrthoDB" id="2675723at2759"/>
<accession>A0A0C9TRY6</accession>
<dbReference type="HOGENOM" id="CLU_1897529_0_0_1"/>
<evidence type="ECO:0000313" key="1">
    <source>
        <dbReference type="EMBL" id="KIJ32933.1"/>
    </source>
</evidence>
<keyword evidence="2" id="KW-1185">Reference proteome</keyword>